<accession>A0ABY6IAP4</accession>
<reference evidence="4" key="1">
    <citation type="submission" date="2022-10" db="EMBL/GenBank/DDBJ databases">
        <title>Cytochrome P450 Catalyzes Benzene Ring Formation in the Biosynthesis of Trialkyl-Substituted Aromatic Polyketides.</title>
        <authorList>
            <person name="Zhao E."/>
            <person name="Ge H."/>
        </authorList>
    </citation>
    <scope>NUCLEOTIDE SEQUENCE</scope>
    <source>
        <strain evidence="4">NA0869</strain>
    </source>
</reference>
<feature type="transmembrane region" description="Helical" evidence="2">
    <location>
        <begin position="61"/>
        <end position="81"/>
    </location>
</feature>
<dbReference type="EMBL" id="CP107567">
    <property type="protein sequence ID" value="UYQ64077.1"/>
    <property type="molecule type" value="Genomic_DNA"/>
</dbReference>
<dbReference type="Proteomes" id="UP001163878">
    <property type="component" value="Chromosome"/>
</dbReference>
<keyword evidence="2" id="KW-0812">Transmembrane</keyword>
<dbReference type="InterPro" id="IPR025565">
    <property type="entry name" value="DUF4328"/>
</dbReference>
<organism evidence="4 5">
    <name type="scientific">Streptomyces peucetius</name>
    <dbReference type="NCBI Taxonomy" id="1950"/>
    <lineage>
        <taxon>Bacteria</taxon>
        <taxon>Bacillati</taxon>
        <taxon>Actinomycetota</taxon>
        <taxon>Actinomycetes</taxon>
        <taxon>Kitasatosporales</taxon>
        <taxon>Streptomycetaceae</taxon>
        <taxon>Streptomyces</taxon>
    </lineage>
</organism>
<evidence type="ECO:0000256" key="2">
    <source>
        <dbReference type="SAM" id="Phobius"/>
    </source>
</evidence>
<evidence type="ECO:0000259" key="3">
    <source>
        <dbReference type="Pfam" id="PF14219"/>
    </source>
</evidence>
<evidence type="ECO:0000313" key="5">
    <source>
        <dbReference type="Proteomes" id="UP001163878"/>
    </source>
</evidence>
<proteinExistence type="predicted"/>
<feature type="transmembrane region" description="Helical" evidence="2">
    <location>
        <begin position="193"/>
        <end position="211"/>
    </location>
</feature>
<name>A0ABY6IAP4_STRPE</name>
<feature type="transmembrane region" description="Helical" evidence="2">
    <location>
        <begin position="231"/>
        <end position="250"/>
    </location>
</feature>
<dbReference type="Pfam" id="PF14219">
    <property type="entry name" value="DUF4328"/>
    <property type="match status" value="1"/>
</dbReference>
<feature type="transmembrane region" description="Helical" evidence="2">
    <location>
        <begin position="109"/>
        <end position="132"/>
    </location>
</feature>
<keyword evidence="2" id="KW-0472">Membrane</keyword>
<sequence length="291" mass="30977">MLCTNCRRQTATDGDGRCVACLSTKSQPYAAPSHGQEPGLTPVVRAPAPLVLLSPVGLGRAVMVLLGVVALADVAVIAAVLDVRALFEPLADGDFPAITQAEAERADSFMLLTSTLQLTAYVATAVVFVIWFHRVRTIAGVLAPDLLTRGPGWTIGAWFIPVANLWIPRGIAAEVWTASRSSPYASATSEPRTPVNLWWAGFLVTWFATRFADRRYSDAQEPDEIVSATGLLVGAAAVDIAAAAFAIHFVHRLTAMQRARAEERAAAWRTGQPPAGATPTGQETPVPPMPQ</sequence>
<gene>
    <name evidence="4" type="ORF">OGH68_23160</name>
</gene>
<keyword evidence="2" id="KW-1133">Transmembrane helix</keyword>
<feature type="domain" description="DUF4328" evidence="3">
    <location>
        <begin position="97"/>
        <end position="255"/>
    </location>
</feature>
<evidence type="ECO:0000313" key="4">
    <source>
        <dbReference type="EMBL" id="UYQ64077.1"/>
    </source>
</evidence>
<evidence type="ECO:0000256" key="1">
    <source>
        <dbReference type="SAM" id="MobiDB-lite"/>
    </source>
</evidence>
<protein>
    <submittedName>
        <fullName evidence="4">DUF4328 domain-containing protein</fullName>
    </submittedName>
</protein>
<keyword evidence="5" id="KW-1185">Reference proteome</keyword>
<feature type="region of interest" description="Disordered" evidence="1">
    <location>
        <begin position="264"/>
        <end position="291"/>
    </location>
</feature>
<dbReference type="RefSeq" id="WP_264246884.1">
    <property type="nucleotide sequence ID" value="NZ_CP107567.1"/>
</dbReference>